<gene>
    <name evidence="3" type="ORF">AQI70_36755</name>
</gene>
<dbReference type="RefSeq" id="WP_062156794.1">
    <property type="nucleotide sequence ID" value="NZ_KQ948007.1"/>
</dbReference>
<feature type="domain" description="Lipid/polyisoprenoid-binding YceI-like" evidence="2">
    <location>
        <begin position="7"/>
        <end position="183"/>
    </location>
</feature>
<dbReference type="PANTHER" id="PTHR34406:SF1">
    <property type="entry name" value="PROTEIN YCEI"/>
    <property type="match status" value="1"/>
</dbReference>
<comment type="similarity">
    <text evidence="1">Belongs to the UPF0312 family.</text>
</comment>
<sequence length="194" mass="20243">MAISDGTYAFGPSTGRLLVKTSRAGLGRKAGHDLTIEAARWSGEAVVVADDPGRSSVTVTVETGSLTVREGTGGLKPLTDADKAEIKRTLEGEGLLHTAEHPTITFRSTRVTGTLESFEIAGELTIKGQTHPVTVHGGSDGDGTVCGRATVTQSAFGIKPYSAFLGALKLADDVRIEYEVTRLEPLPGPGQAPE</sequence>
<keyword evidence="4" id="KW-1185">Reference proteome</keyword>
<dbReference type="InterPro" id="IPR007372">
    <property type="entry name" value="Lipid/polyisoprenoid-bd_YceI"/>
</dbReference>
<dbReference type="STRING" id="146536.AQI70_36755"/>
<dbReference type="Proteomes" id="UP000054024">
    <property type="component" value="Unassembled WGS sequence"/>
</dbReference>
<organism evidence="3 4">
    <name type="scientific">Streptomyces curacoi</name>
    <dbReference type="NCBI Taxonomy" id="146536"/>
    <lineage>
        <taxon>Bacteria</taxon>
        <taxon>Bacillati</taxon>
        <taxon>Actinomycetota</taxon>
        <taxon>Actinomycetes</taxon>
        <taxon>Kitasatosporales</taxon>
        <taxon>Streptomycetaceae</taxon>
        <taxon>Streptomyces</taxon>
    </lineage>
</organism>
<dbReference type="Gene3D" id="2.40.128.110">
    <property type="entry name" value="Lipid/polyisoprenoid-binding, YceI-like"/>
    <property type="match status" value="1"/>
</dbReference>
<dbReference type="SMART" id="SM00867">
    <property type="entry name" value="YceI"/>
    <property type="match status" value="1"/>
</dbReference>
<dbReference type="InterPro" id="IPR036761">
    <property type="entry name" value="TTHA0802/YceI-like_sf"/>
</dbReference>
<name>A0A117NTD2_9ACTN</name>
<dbReference type="Pfam" id="PF04264">
    <property type="entry name" value="YceI"/>
    <property type="match status" value="1"/>
</dbReference>
<dbReference type="EMBL" id="LMWJ01000044">
    <property type="protein sequence ID" value="KUM67074.1"/>
    <property type="molecule type" value="Genomic_DNA"/>
</dbReference>
<evidence type="ECO:0000313" key="3">
    <source>
        <dbReference type="EMBL" id="KUM67074.1"/>
    </source>
</evidence>
<proteinExistence type="inferred from homology"/>
<comment type="caution">
    <text evidence="3">The sequence shown here is derived from an EMBL/GenBank/DDBJ whole genome shotgun (WGS) entry which is preliminary data.</text>
</comment>
<dbReference type="PANTHER" id="PTHR34406">
    <property type="entry name" value="PROTEIN YCEI"/>
    <property type="match status" value="1"/>
</dbReference>
<protein>
    <recommendedName>
        <fullName evidence="2">Lipid/polyisoprenoid-binding YceI-like domain-containing protein</fullName>
    </recommendedName>
</protein>
<dbReference type="AlphaFoldDB" id="A0A117NTD2"/>
<dbReference type="SUPFAM" id="SSF101874">
    <property type="entry name" value="YceI-like"/>
    <property type="match status" value="1"/>
</dbReference>
<reference evidence="3 4" key="1">
    <citation type="submission" date="2015-10" db="EMBL/GenBank/DDBJ databases">
        <title>Draft genome sequence of Streptomyces curacoi DSM 40107, type strain for the species Streptomyces curacoi.</title>
        <authorList>
            <person name="Ruckert C."/>
            <person name="Winkler A."/>
            <person name="Kalinowski J."/>
            <person name="Kampfer P."/>
            <person name="Glaeser S."/>
        </authorList>
    </citation>
    <scope>NUCLEOTIDE SEQUENCE [LARGE SCALE GENOMIC DNA]</scope>
    <source>
        <strain evidence="3 4">DSM 40107</strain>
    </source>
</reference>
<evidence type="ECO:0000256" key="1">
    <source>
        <dbReference type="ARBA" id="ARBA00008812"/>
    </source>
</evidence>
<accession>A0A117NTD2</accession>
<evidence type="ECO:0000313" key="4">
    <source>
        <dbReference type="Proteomes" id="UP000054024"/>
    </source>
</evidence>
<evidence type="ECO:0000259" key="2">
    <source>
        <dbReference type="SMART" id="SM00867"/>
    </source>
</evidence>